<dbReference type="InterPro" id="IPR002347">
    <property type="entry name" value="SDR_fam"/>
</dbReference>
<organism evidence="3 4">
    <name type="scientific">Pantoea rodasii</name>
    <dbReference type="NCBI Taxonomy" id="1076549"/>
    <lineage>
        <taxon>Bacteria</taxon>
        <taxon>Pseudomonadati</taxon>
        <taxon>Pseudomonadota</taxon>
        <taxon>Gammaproteobacteria</taxon>
        <taxon>Enterobacterales</taxon>
        <taxon>Erwiniaceae</taxon>
        <taxon>Pantoea</taxon>
    </lineage>
</organism>
<dbReference type="Proteomes" id="UP000030853">
    <property type="component" value="Unassembled WGS sequence"/>
</dbReference>
<accession>A0A0B1R624</accession>
<dbReference type="EMBL" id="JTJJ01000075">
    <property type="protein sequence ID" value="KHJ66550.1"/>
    <property type="molecule type" value="Genomic_DNA"/>
</dbReference>
<gene>
    <name evidence="3" type="ORF">QU24_18615</name>
</gene>
<keyword evidence="2" id="KW-0560">Oxidoreductase</keyword>
<dbReference type="Gene3D" id="3.40.50.720">
    <property type="entry name" value="NAD(P)-binding Rossmann-like Domain"/>
    <property type="match status" value="1"/>
</dbReference>
<sequence>MGEGISMSRHALVTGVSSGIGAAIADHLLAQGWQVTGFSRTPVKKDHPAFTSVSVDLFDANLLKQALAALPKVNALVHAAGMMAAAPLGDLYEEQSARLWYLHVQVAQIMANALQPQMTQGDRIVLIGSRTSRGAANRSQYVSTKAAMVGMARSWAAELAPQGITVNVIAPGATETPMLLQPGRASSPPKLPPMGRYIKPEEVAALAGFVLSPAADAITGQELVICGGASL</sequence>
<dbReference type="AlphaFoldDB" id="A0A0B1R624"/>
<dbReference type="SUPFAM" id="SSF51735">
    <property type="entry name" value="NAD(P)-binding Rossmann-fold domains"/>
    <property type="match status" value="1"/>
</dbReference>
<reference evidence="3 4" key="1">
    <citation type="submission" date="2014-11" db="EMBL/GenBank/DDBJ databases">
        <title>Genome sequencing of Pantoea rodasii ND03.</title>
        <authorList>
            <person name="Muhamad Yunos N.Y."/>
            <person name="Chan K.-G."/>
        </authorList>
    </citation>
    <scope>NUCLEOTIDE SEQUENCE [LARGE SCALE GENOMIC DNA]</scope>
    <source>
        <strain evidence="3 4">ND03</strain>
    </source>
</reference>
<dbReference type="PANTHER" id="PTHR43477">
    <property type="entry name" value="DIHYDROANTICAPSIN 7-DEHYDROGENASE"/>
    <property type="match status" value="1"/>
</dbReference>
<evidence type="ECO:0000256" key="2">
    <source>
        <dbReference type="ARBA" id="ARBA00023002"/>
    </source>
</evidence>
<dbReference type="PRINTS" id="PR00081">
    <property type="entry name" value="GDHRDH"/>
</dbReference>
<evidence type="ECO:0000313" key="4">
    <source>
        <dbReference type="Proteomes" id="UP000030853"/>
    </source>
</evidence>
<dbReference type="GO" id="GO:0016491">
    <property type="term" value="F:oxidoreductase activity"/>
    <property type="evidence" value="ECO:0007669"/>
    <property type="project" value="UniProtKB-KW"/>
</dbReference>
<dbReference type="CDD" id="cd05233">
    <property type="entry name" value="SDR_c"/>
    <property type="match status" value="1"/>
</dbReference>
<evidence type="ECO:0000313" key="3">
    <source>
        <dbReference type="EMBL" id="KHJ66550.1"/>
    </source>
</evidence>
<dbReference type="Pfam" id="PF13561">
    <property type="entry name" value="adh_short_C2"/>
    <property type="match status" value="1"/>
</dbReference>
<name>A0A0B1R624_9GAMM</name>
<proteinExistence type="inferred from homology"/>
<comment type="caution">
    <text evidence="3">The sequence shown here is derived from an EMBL/GenBank/DDBJ whole genome shotgun (WGS) entry which is preliminary data.</text>
</comment>
<comment type="similarity">
    <text evidence="1">Belongs to the short-chain dehydrogenases/reductases (SDR) family.</text>
</comment>
<evidence type="ECO:0000256" key="1">
    <source>
        <dbReference type="ARBA" id="ARBA00006484"/>
    </source>
</evidence>
<dbReference type="InterPro" id="IPR051122">
    <property type="entry name" value="SDR_DHRS6-like"/>
</dbReference>
<dbReference type="InterPro" id="IPR036291">
    <property type="entry name" value="NAD(P)-bd_dom_sf"/>
</dbReference>
<protein>
    <submittedName>
        <fullName evidence="3">Oxidoreductase</fullName>
    </submittedName>
</protein>
<dbReference type="PANTHER" id="PTHR43477:SF1">
    <property type="entry name" value="DIHYDROANTICAPSIN 7-DEHYDROGENASE"/>
    <property type="match status" value="1"/>
</dbReference>